<evidence type="ECO:0000313" key="16">
    <source>
        <dbReference type="EMBL" id="RRJ63800.1"/>
    </source>
</evidence>
<dbReference type="GO" id="GO:0034039">
    <property type="term" value="F:8-oxo-7,8-dihydroguanine DNA N-glycosylase activity"/>
    <property type="evidence" value="ECO:0007669"/>
    <property type="project" value="TreeGrafter"/>
</dbReference>
<accession>A0A3P3U111</accession>
<protein>
    <recommendedName>
        <fullName evidence="6">Adenine DNA glycosylase</fullName>
        <ecNumber evidence="5">3.2.2.31</ecNumber>
    </recommendedName>
</protein>
<evidence type="ECO:0000256" key="11">
    <source>
        <dbReference type="ARBA" id="ARBA00023004"/>
    </source>
</evidence>
<evidence type="ECO:0000256" key="9">
    <source>
        <dbReference type="ARBA" id="ARBA00022763"/>
    </source>
</evidence>
<evidence type="ECO:0000256" key="13">
    <source>
        <dbReference type="ARBA" id="ARBA00023204"/>
    </source>
</evidence>
<dbReference type="CDD" id="cd00056">
    <property type="entry name" value="ENDO3c"/>
    <property type="match status" value="1"/>
</dbReference>
<dbReference type="FunFam" id="1.10.340.30:FF:000002">
    <property type="entry name" value="Adenine DNA glycosylase"/>
    <property type="match status" value="1"/>
</dbReference>
<keyword evidence="9" id="KW-0227">DNA damage</keyword>
<organism evidence="16 17">
    <name type="scientific">Paenibacillus oralis</name>
    <dbReference type="NCBI Taxonomy" id="2490856"/>
    <lineage>
        <taxon>Bacteria</taxon>
        <taxon>Bacillati</taxon>
        <taxon>Bacillota</taxon>
        <taxon>Bacilli</taxon>
        <taxon>Bacillales</taxon>
        <taxon>Paenibacillaceae</taxon>
        <taxon>Paenibacillus</taxon>
    </lineage>
</organism>
<comment type="catalytic activity">
    <reaction evidence="1">
        <text>Hydrolyzes free adenine bases from 7,8-dihydro-8-oxoguanine:adenine mismatched double-stranded DNA, leaving an apurinic site.</text>
        <dbReference type="EC" id="3.2.2.31"/>
    </reaction>
</comment>
<evidence type="ECO:0000256" key="2">
    <source>
        <dbReference type="ARBA" id="ARBA00001966"/>
    </source>
</evidence>
<dbReference type="InterPro" id="IPR044298">
    <property type="entry name" value="MIG/MutY"/>
</dbReference>
<keyword evidence="17" id="KW-1185">Reference proteome</keyword>
<evidence type="ECO:0000313" key="17">
    <source>
        <dbReference type="Proteomes" id="UP000267017"/>
    </source>
</evidence>
<dbReference type="PANTHER" id="PTHR42944">
    <property type="entry name" value="ADENINE DNA GLYCOSYLASE"/>
    <property type="match status" value="1"/>
</dbReference>
<sequence>MQESRENKIFFSTELLEWYERSKRDLPWRRHRDPYYIWVSEIMLQQTRVDTVIPYFQRFIERFPTIRDLAEAPEEDVLKCWEGLGYYSRARNLQAAARQVVERHGGVVPDNKADVSALKGVGPYTAGAIMSIAFNRPEPAVDGNVMRVLSRYFLIEEDIMKTGTRTLMEELAAELIPEGRAADFNQALMELGALVCTRKSPQCLICPVMARCAGRLAGAEERLPVKSKAKPPRPEYRLVALVEGGGALAGRVLVRRRPDTGLLARMWELPHIPADAVPGEGAGLPDGPAMDRLAVALAGAGVPARPGEAWMNAEHTFSHIHWNLRVFRFAAETTAGQAASGGAANGGAMKGGAENGAGGNAGAANGRTSYAGAASAGTASTYQAAQYPAEAGSAALFAAETAAAYEAGAPLALAGAASASSDTAAPGAASPSGGGTRQEGFDLAADSAEYRWITREDMESLAFPNVFLRILNRYFKQV</sequence>
<dbReference type="Pfam" id="PF00633">
    <property type="entry name" value="HHH"/>
    <property type="match status" value="1"/>
</dbReference>
<dbReference type="NCBIfam" id="TIGR01084">
    <property type="entry name" value="mutY"/>
    <property type="match status" value="1"/>
</dbReference>
<dbReference type="Gene3D" id="3.90.79.10">
    <property type="entry name" value="Nucleoside Triphosphate Pyrophosphohydrolase"/>
    <property type="match status" value="1"/>
</dbReference>
<evidence type="ECO:0000256" key="14">
    <source>
        <dbReference type="ARBA" id="ARBA00023295"/>
    </source>
</evidence>
<dbReference type="GO" id="GO:0051539">
    <property type="term" value="F:4 iron, 4 sulfur cluster binding"/>
    <property type="evidence" value="ECO:0007669"/>
    <property type="project" value="UniProtKB-KW"/>
</dbReference>
<keyword evidence="13" id="KW-0234">DNA repair</keyword>
<evidence type="ECO:0000256" key="12">
    <source>
        <dbReference type="ARBA" id="ARBA00023014"/>
    </source>
</evidence>
<dbReference type="Pfam" id="PF00730">
    <property type="entry name" value="HhH-GPD"/>
    <property type="match status" value="1"/>
</dbReference>
<evidence type="ECO:0000256" key="8">
    <source>
        <dbReference type="ARBA" id="ARBA00022723"/>
    </source>
</evidence>
<evidence type="ECO:0000256" key="5">
    <source>
        <dbReference type="ARBA" id="ARBA00012045"/>
    </source>
</evidence>
<dbReference type="SUPFAM" id="SSF55811">
    <property type="entry name" value="Nudix"/>
    <property type="match status" value="1"/>
</dbReference>
<dbReference type="InterPro" id="IPR029119">
    <property type="entry name" value="MutY_C"/>
</dbReference>
<comment type="similarity">
    <text evidence="4">Belongs to the Nth/MutY family.</text>
</comment>
<name>A0A3P3U111_9BACL</name>
<keyword evidence="11" id="KW-0408">Iron</keyword>
<keyword evidence="14" id="KW-0326">Glycosidase</keyword>
<evidence type="ECO:0000256" key="10">
    <source>
        <dbReference type="ARBA" id="ARBA00022801"/>
    </source>
</evidence>
<dbReference type="Gene3D" id="1.10.1670.10">
    <property type="entry name" value="Helix-hairpin-Helix base-excision DNA repair enzymes (C-terminal)"/>
    <property type="match status" value="1"/>
</dbReference>
<keyword evidence="10" id="KW-0378">Hydrolase</keyword>
<dbReference type="GO" id="GO:0006284">
    <property type="term" value="P:base-excision repair"/>
    <property type="evidence" value="ECO:0007669"/>
    <property type="project" value="InterPro"/>
</dbReference>
<dbReference type="GO" id="GO:0035485">
    <property type="term" value="F:adenine/guanine mispair binding"/>
    <property type="evidence" value="ECO:0007669"/>
    <property type="project" value="TreeGrafter"/>
</dbReference>
<dbReference type="InterPro" id="IPR005760">
    <property type="entry name" value="A/G_AdeGlyc_MutY"/>
</dbReference>
<gene>
    <name evidence="16" type="primary">mutY</name>
    <name evidence="16" type="ORF">EHV15_13305</name>
</gene>
<evidence type="ECO:0000256" key="1">
    <source>
        <dbReference type="ARBA" id="ARBA00000843"/>
    </source>
</evidence>
<dbReference type="InterPro" id="IPR000445">
    <property type="entry name" value="HhH_motif"/>
</dbReference>
<evidence type="ECO:0000256" key="6">
    <source>
        <dbReference type="ARBA" id="ARBA00022023"/>
    </source>
</evidence>
<keyword evidence="7" id="KW-0004">4Fe-4S</keyword>
<dbReference type="FunFam" id="1.10.1670.10:FF:000002">
    <property type="entry name" value="Adenine DNA glycosylase"/>
    <property type="match status" value="1"/>
</dbReference>
<dbReference type="InterPro" id="IPR011257">
    <property type="entry name" value="DNA_glycosylase"/>
</dbReference>
<evidence type="ECO:0000256" key="4">
    <source>
        <dbReference type="ARBA" id="ARBA00008343"/>
    </source>
</evidence>
<keyword evidence="12" id="KW-0411">Iron-sulfur</keyword>
<evidence type="ECO:0000256" key="7">
    <source>
        <dbReference type="ARBA" id="ARBA00022485"/>
    </source>
</evidence>
<dbReference type="InterPro" id="IPR015797">
    <property type="entry name" value="NUDIX_hydrolase-like_dom_sf"/>
</dbReference>
<dbReference type="CDD" id="cd03431">
    <property type="entry name" value="NUDIX_DNA_Glycosylase_C-MutY"/>
    <property type="match status" value="1"/>
</dbReference>
<dbReference type="Gene3D" id="1.10.340.30">
    <property type="entry name" value="Hypothetical protein, domain 2"/>
    <property type="match status" value="1"/>
</dbReference>
<comment type="caution">
    <text evidence="16">The sequence shown here is derived from an EMBL/GenBank/DDBJ whole genome shotgun (WGS) entry which is preliminary data.</text>
</comment>
<dbReference type="InterPro" id="IPR003265">
    <property type="entry name" value="HhH-GPD_domain"/>
</dbReference>
<proteinExistence type="inferred from homology"/>
<reference evidence="16 17" key="1">
    <citation type="submission" date="2018-11" db="EMBL/GenBank/DDBJ databases">
        <title>Genome sequencing of Paenibacillus sp. KCOM 3021 (= ChDC PVNT-B20).</title>
        <authorList>
            <person name="Kook J.-K."/>
            <person name="Park S.-N."/>
            <person name="Lim Y.K."/>
        </authorList>
    </citation>
    <scope>NUCLEOTIDE SEQUENCE [LARGE SCALE GENOMIC DNA]</scope>
    <source>
        <strain evidence="16 17">KCOM 3021</strain>
    </source>
</reference>
<evidence type="ECO:0000259" key="15">
    <source>
        <dbReference type="SMART" id="SM00478"/>
    </source>
</evidence>
<dbReference type="AlphaFoldDB" id="A0A3P3U111"/>
<dbReference type="OrthoDB" id="9802365at2"/>
<dbReference type="SUPFAM" id="SSF48150">
    <property type="entry name" value="DNA-glycosylase"/>
    <property type="match status" value="1"/>
</dbReference>
<dbReference type="Proteomes" id="UP000267017">
    <property type="component" value="Unassembled WGS sequence"/>
</dbReference>
<dbReference type="GO" id="GO:0000701">
    <property type="term" value="F:purine-specific mismatch base pair DNA N-glycosylase activity"/>
    <property type="evidence" value="ECO:0007669"/>
    <property type="project" value="UniProtKB-EC"/>
</dbReference>
<comment type="function">
    <text evidence="3">Adenine glycosylase active on G-A mispairs. MutY also corrects error-prone DNA synthesis past GO lesions which are due to the oxidatively damaged form of guanine: 7,8-dihydro-8-oxoguanine (8-oxo-dGTP).</text>
</comment>
<dbReference type="SMART" id="SM00478">
    <property type="entry name" value="ENDO3c"/>
    <property type="match status" value="1"/>
</dbReference>
<dbReference type="EMBL" id="RRCN01000001">
    <property type="protein sequence ID" value="RRJ63800.1"/>
    <property type="molecule type" value="Genomic_DNA"/>
</dbReference>
<dbReference type="Pfam" id="PF14815">
    <property type="entry name" value="NUDIX_4"/>
    <property type="match status" value="1"/>
</dbReference>
<feature type="domain" description="HhH-GPD" evidence="15">
    <location>
        <begin position="43"/>
        <end position="194"/>
    </location>
</feature>
<evidence type="ECO:0000256" key="3">
    <source>
        <dbReference type="ARBA" id="ARBA00002933"/>
    </source>
</evidence>
<dbReference type="EC" id="3.2.2.31" evidence="5"/>
<dbReference type="GO" id="GO:0046872">
    <property type="term" value="F:metal ion binding"/>
    <property type="evidence" value="ECO:0007669"/>
    <property type="project" value="UniProtKB-KW"/>
</dbReference>
<dbReference type="PANTHER" id="PTHR42944:SF1">
    <property type="entry name" value="ADENINE DNA GLYCOSYLASE"/>
    <property type="match status" value="1"/>
</dbReference>
<dbReference type="GO" id="GO:0006298">
    <property type="term" value="P:mismatch repair"/>
    <property type="evidence" value="ECO:0007669"/>
    <property type="project" value="TreeGrafter"/>
</dbReference>
<dbReference type="InterPro" id="IPR023170">
    <property type="entry name" value="HhH_base_excis_C"/>
</dbReference>
<comment type="cofactor">
    <cofactor evidence="2">
        <name>[4Fe-4S] cluster</name>
        <dbReference type="ChEBI" id="CHEBI:49883"/>
    </cofactor>
</comment>
<dbReference type="GO" id="GO:0032357">
    <property type="term" value="F:oxidized purine DNA binding"/>
    <property type="evidence" value="ECO:0007669"/>
    <property type="project" value="TreeGrafter"/>
</dbReference>
<dbReference type="RefSeq" id="WP_128631633.1">
    <property type="nucleotide sequence ID" value="NZ_RRCN01000001.1"/>
</dbReference>
<keyword evidence="8" id="KW-0479">Metal-binding</keyword>